<protein>
    <submittedName>
        <fullName evidence="1">AraC family transcriptional regulator</fullName>
    </submittedName>
</protein>
<accession>A0ACC5RA18</accession>
<evidence type="ECO:0000313" key="1">
    <source>
        <dbReference type="EMBL" id="MBK1869243.1"/>
    </source>
</evidence>
<proteinExistence type="predicted"/>
<reference evidence="1" key="1">
    <citation type="submission" date="2021-01" db="EMBL/GenBank/DDBJ databases">
        <authorList>
            <person name="Sun Q."/>
        </authorList>
    </citation>
    <scope>NUCLEOTIDE SEQUENCE</scope>
    <source>
        <strain evidence="1">YIM B02566</strain>
    </source>
</reference>
<sequence length="296" mass="33310">MDKGVHSLYKTRMSETTFFENLHYVPEPGWTLAAASVLRAGKVKAAPDYRVLRAAHPGQDILYCLSGAGIVETLGERVQIRPGQLVWIANEERHGHFADRKAPWTLLWFRLDGPNLPALRRKLFGDGFPRATLAESVNLVPWFDRLFTALRRREPGLDLRLNQLVAEFLSMIDRGLAGSGPRELPPALAQAITAMRGNLSLAWEAEDLSAVSGLGPSQIRRLFRKHLRASPRQWLIRERLMQAQSLMVAGRSLAQVAELCGFCDVYHFSREFKRSTGVAPSSWRRSELGTSQIERD</sequence>
<comment type="caution">
    <text evidence="1">The sequence shown here is derived from an EMBL/GenBank/DDBJ whole genome shotgun (WGS) entry which is preliminary data.</text>
</comment>
<dbReference type="Proteomes" id="UP000616151">
    <property type="component" value="Unassembled WGS sequence"/>
</dbReference>
<organism evidence="1 2">
    <name type="scientific">Taklimakanibacter albus</name>
    <dbReference type="NCBI Taxonomy" id="2800327"/>
    <lineage>
        <taxon>Bacteria</taxon>
        <taxon>Pseudomonadati</taxon>
        <taxon>Pseudomonadota</taxon>
        <taxon>Alphaproteobacteria</taxon>
        <taxon>Hyphomicrobiales</taxon>
        <taxon>Aestuariivirgaceae</taxon>
        <taxon>Taklimakanibacter</taxon>
    </lineage>
</organism>
<dbReference type="EMBL" id="JAENHL010000008">
    <property type="protein sequence ID" value="MBK1869243.1"/>
    <property type="molecule type" value="Genomic_DNA"/>
</dbReference>
<evidence type="ECO:0000313" key="2">
    <source>
        <dbReference type="Proteomes" id="UP000616151"/>
    </source>
</evidence>
<gene>
    <name evidence="1" type="ORF">JHL16_22980</name>
</gene>
<keyword evidence="2" id="KW-1185">Reference proteome</keyword>
<name>A0ACC5RA18_9HYPH</name>